<protein>
    <submittedName>
        <fullName evidence="1">Uncharacterized protein</fullName>
    </submittedName>
</protein>
<keyword evidence="2" id="KW-1185">Reference proteome</keyword>
<accession>A0A8H4B1D2</accession>
<name>A0A8H4B1D2_GIGMA</name>
<dbReference type="EMBL" id="WTPW01000066">
    <property type="protein sequence ID" value="KAF0552452.1"/>
    <property type="molecule type" value="Genomic_DNA"/>
</dbReference>
<dbReference type="Proteomes" id="UP000439903">
    <property type="component" value="Unassembled WGS sequence"/>
</dbReference>
<gene>
    <name evidence="1" type="ORF">F8M41_021770</name>
</gene>
<sequence>MRKKAAEENSDNACHEVLRAYYFLGEELEKHLTKYKQSIEEHVAQKKVNGKFRDQLPKEVSKNALRKKTERARKVYDLFFRIGGDKVQRMTYIQRIKTFTASSISNLSSGNIKYVALQVRKNTRQT</sequence>
<organism evidence="1 2">
    <name type="scientific">Gigaspora margarita</name>
    <dbReference type="NCBI Taxonomy" id="4874"/>
    <lineage>
        <taxon>Eukaryota</taxon>
        <taxon>Fungi</taxon>
        <taxon>Fungi incertae sedis</taxon>
        <taxon>Mucoromycota</taxon>
        <taxon>Glomeromycotina</taxon>
        <taxon>Glomeromycetes</taxon>
        <taxon>Diversisporales</taxon>
        <taxon>Gigasporaceae</taxon>
        <taxon>Gigaspora</taxon>
    </lineage>
</organism>
<evidence type="ECO:0000313" key="1">
    <source>
        <dbReference type="EMBL" id="KAF0552452.1"/>
    </source>
</evidence>
<dbReference type="OrthoDB" id="2398413at2759"/>
<reference evidence="1 2" key="1">
    <citation type="journal article" date="2019" name="Environ. Microbiol.">
        <title>At the nexus of three kingdoms: the genome of the mycorrhizal fungus Gigaspora margarita provides insights into plant, endobacterial and fungal interactions.</title>
        <authorList>
            <person name="Venice F."/>
            <person name="Ghignone S."/>
            <person name="Salvioli di Fossalunga A."/>
            <person name="Amselem J."/>
            <person name="Novero M."/>
            <person name="Xianan X."/>
            <person name="Sedzielewska Toro K."/>
            <person name="Morin E."/>
            <person name="Lipzen A."/>
            <person name="Grigoriev I.V."/>
            <person name="Henrissat B."/>
            <person name="Martin F.M."/>
            <person name="Bonfante P."/>
        </authorList>
    </citation>
    <scope>NUCLEOTIDE SEQUENCE [LARGE SCALE GENOMIC DNA]</scope>
    <source>
        <strain evidence="1 2">BEG34</strain>
    </source>
</reference>
<proteinExistence type="predicted"/>
<evidence type="ECO:0000313" key="2">
    <source>
        <dbReference type="Proteomes" id="UP000439903"/>
    </source>
</evidence>
<comment type="caution">
    <text evidence="1">The sequence shown here is derived from an EMBL/GenBank/DDBJ whole genome shotgun (WGS) entry which is preliminary data.</text>
</comment>
<dbReference type="AlphaFoldDB" id="A0A8H4B1D2"/>